<accession>A0ABZ0S504</accession>
<name>A0ABZ0S504_9GAMM</name>
<evidence type="ECO:0000313" key="1">
    <source>
        <dbReference type="EMBL" id="WPL15664.1"/>
    </source>
</evidence>
<reference evidence="1 2" key="1">
    <citation type="journal article" date="2023" name="Microorganisms">
        <title>Thiorhodovibrio frisius and Trv. litoralis spp. nov., Two Novel Members from a Clade of Fastidious Purple Sulfur Bacteria That Exhibit Unique Red-Shifted Light-Harvesting Capabilities.</title>
        <authorList>
            <person name="Methner A."/>
            <person name="Kuzyk S.B."/>
            <person name="Petersen J."/>
            <person name="Bauer S."/>
            <person name="Brinkmann H."/>
            <person name="Sichau K."/>
            <person name="Wanner G."/>
            <person name="Wolf J."/>
            <person name="Neumann-Schaal M."/>
            <person name="Henke P."/>
            <person name="Tank M."/>
            <person name="Sproer C."/>
            <person name="Bunk B."/>
            <person name="Overmann J."/>
        </authorList>
    </citation>
    <scope>NUCLEOTIDE SEQUENCE [LARGE SCALE GENOMIC DNA]</scope>
    <source>
        <strain evidence="1 2">DSM 6702</strain>
    </source>
</reference>
<dbReference type="Proteomes" id="UP001432180">
    <property type="component" value="Chromosome"/>
</dbReference>
<gene>
    <name evidence="1" type="ORF">Thiowin_00571</name>
</gene>
<evidence type="ECO:0000313" key="2">
    <source>
        <dbReference type="Proteomes" id="UP001432180"/>
    </source>
</evidence>
<proteinExistence type="predicted"/>
<keyword evidence="2" id="KW-1185">Reference proteome</keyword>
<sequence>MVTTVLVDPVPGMFAQAFQFDASPDRLGYRAEGRYDGDQSLNGRYPPVRARCASGAGFKVVGQFNR</sequence>
<dbReference type="EMBL" id="CP121472">
    <property type="protein sequence ID" value="WPL15664.1"/>
    <property type="molecule type" value="Genomic_DNA"/>
</dbReference>
<organism evidence="1 2">
    <name type="scientific">Thiorhodovibrio winogradskyi</name>
    <dbReference type="NCBI Taxonomy" id="77007"/>
    <lineage>
        <taxon>Bacteria</taxon>
        <taxon>Pseudomonadati</taxon>
        <taxon>Pseudomonadota</taxon>
        <taxon>Gammaproteobacteria</taxon>
        <taxon>Chromatiales</taxon>
        <taxon>Chromatiaceae</taxon>
        <taxon>Thiorhodovibrio</taxon>
    </lineage>
</organism>
<protein>
    <submittedName>
        <fullName evidence="1">Uncharacterized protein</fullName>
    </submittedName>
</protein>